<accession>A0A377TS73</accession>
<dbReference type="EMBL" id="UGKQ01000007">
    <property type="protein sequence ID" value="STS81358.1"/>
    <property type="molecule type" value="Genomic_DNA"/>
</dbReference>
<name>A0A377TS73_KLEPN</name>
<evidence type="ECO:0000313" key="2">
    <source>
        <dbReference type="Proteomes" id="UP000254938"/>
    </source>
</evidence>
<evidence type="ECO:0000313" key="1">
    <source>
        <dbReference type="EMBL" id="STS81358.1"/>
    </source>
</evidence>
<dbReference type="AlphaFoldDB" id="A0A377TS73"/>
<protein>
    <submittedName>
        <fullName evidence="1">Anaerobic C4-dicarboxylate transporter</fullName>
    </submittedName>
</protein>
<dbReference type="Proteomes" id="UP000254938">
    <property type="component" value="Unassembled WGS sequence"/>
</dbReference>
<sequence length="37" mass="4280">MEEYLLTHGMLTQVEAWMLELLGNNLTAQGAKAWRIF</sequence>
<organism evidence="1 2">
    <name type="scientific">Klebsiella pneumoniae</name>
    <dbReference type="NCBI Taxonomy" id="573"/>
    <lineage>
        <taxon>Bacteria</taxon>
        <taxon>Pseudomonadati</taxon>
        <taxon>Pseudomonadota</taxon>
        <taxon>Gammaproteobacteria</taxon>
        <taxon>Enterobacterales</taxon>
        <taxon>Enterobacteriaceae</taxon>
        <taxon>Klebsiella/Raoultella group</taxon>
        <taxon>Klebsiella</taxon>
        <taxon>Klebsiella pneumoniae complex</taxon>
    </lineage>
</organism>
<proteinExistence type="predicted"/>
<reference evidence="1 2" key="1">
    <citation type="submission" date="2018-06" db="EMBL/GenBank/DDBJ databases">
        <authorList>
            <consortium name="Pathogen Informatics"/>
            <person name="Doyle S."/>
        </authorList>
    </citation>
    <scope>NUCLEOTIDE SEQUENCE [LARGE SCALE GENOMIC DNA]</scope>
    <source>
        <strain evidence="1 2">NCTC9140</strain>
    </source>
</reference>
<gene>
    <name evidence="1" type="ORF">NCTC9140_03095</name>
</gene>